<dbReference type="InterPro" id="IPR045087">
    <property type="entry name" value="Cu-oxidase_fam"/>
</dbReference>
<reference evidence="6 7" key="1">
    <citation type="submission" date="2019-06" db="EMBL/GenBank/DDBJ databases">
        <title>Persicimonas caeni gen. nov., sp. nov., a predatory bacterium isolated from solar saltern.</title>
        <authorList>
            <person name="Wang S."/>
        </authorList>
    </citation>
    <scope>NUCLEOTIDE SEQUENCE [LARGE SCALE GENOMIC DNA]</scope>
    <source>
        <strain evidence="6 7">YN101</strain>
    </source>
</reference>
<evidence type="ECO:0000313" key="7">
    <source>
        <dbReference type="Proteomes" id="UP000315995"/>
    </source>
</evidence>
<evidence type="ECO:0000259" key="3">
    <source>
        <dbReference type="Pfam" id="PF00394"/>
    </source>
</evidence>
<dbReference type="PANTHER" id="PTHR11709">
    <property type="entry name" value="MULTI-COPPER OXIDASE"/>
    <property type="match status" value="1"/>
</dbReference>
<dbReference type="OrthoDB" id="9757546at2"/>
<protein>
    <submittedName>
        <fullName evidence="6">Multicopper oxidase family protein</fullName>
    </submittedName>
</protein>
<gene>
    <name evidence="6" type="ORF">FIV42_02335</name>
</gene>
<dbReference type="AlphaFoldDB" id="A0A4Y6PNN3"/>
<dbReference type="PROSITE" id="PS00080">
    <property type="entry name" value="MULTICOPPER_OXIDASE2"/>
    <property type="match status" value="1"/>
</dbReference>
<dbReference type="InterPro" id="IPR008972">
    <property type="entry name" value="Cupredoxin"/>
</dbReference>
<dbReference type="InterPro" id="IPR011706">
    <property type="entry name" value="Cu-oxidase_C"/>
</dbReference>
<evidence type="ECO:0000259" key="5">
    <source>
        <dbReference type="Pfam" id="PF07732"/>
    </source>
</evidence>
<dbReference type="SUPFAM" id="SSF49503">
    <property type="entry name" value="Cupredoxins"/>
    <property type="match status" value="3"/>
</dbReference>
<keyword evidence="1" id="KW-0479">Metal-binding</keyword>
<dbReference type="Gene3D" id="2.60.40.420">
    <property type="entry name" value="Cupredoxins - blue copper proteins"/>
    <property type="match status" value="3"/>
</dbReference>
<evidence type="ECO:0000256" key="2">
    <source>
        <dbReference type="ARBA" id="ARBA00023002"/>
    </source>
</evidence>
<feature type="domain" description="Plastocyanin-like" evidence="4">
    <location>
        <begin position="360"/>
        <end position="479"/>
    </location>
</feature>
<dbReference type="EMBL" id="CP041186">
    <property type="protein sequence ID" value="QDG49617.1"/>
    <property type="molecule type" value="Genomic_DNA"/>
</dbReference>
<dbReference type="RefSeq" id="WP_141196114.1">
    <property type="nucleotide sequence ID" value="NZ_CP041186.1"/>
</dbReference>
<dbReference type="CDD" id="cd13861">
    <property type="entry name" value="CuRO_1_CumA_like"/>
    <property type="match status" value="1"/>
</dbReference>
<dbReference type="Pfam" id="PF07731">
    <property type="entry name" value="Cu-oxidase_2"/>
    <property type="match status" value="1"/>
</dbReference>
<dbReference type="InterPro" id="IPR002355">
    <property type="entry name" value="Cu_oxidase_Cu_BS"/>
</dbReference>
<keyword evidence="2" id="KW-0560">Oxidoreductase</keyword>
<dbReference type="Pfam" id="PF00394">
    <property type="entry name" value="Cu-oxidase"/>
    <property type="match status" value="1"/>
</dbReference>
<accession>A0A5B8Y139</accession>
<feature type="domain" description="Plastocyanin-like" evidence="3">
    <location>
        <begin position="229"/>
        <end position="305"/>
    </location>
</feature>
<accession>A0A4Y6PNN3</accession>
<dbReference type="PROSITE" id="PS51257">
    <property type="entry name" value="PROKAR_LIPOPROTEIN"/>
    <property type="match status" value="1"/>
</dbReference>
<evidence type="ECO:0000259" key="4">
    <source>
        <dbReference type="Pfam" id="PF07731"/>
    </source>
</evidence>
<organism evidence="6 7">
    <name type="scientific">Persicimonas caeni</name>
    <dbReference type="NCBI Taxonomy" id="2292766"/>
    <lineage>
        <taxon>Bacteria</taxon>
        <taxon>Deltaproteobacteria</taxon>
        <taxon>Bradymonadales</taxon>
        <taxon>Bradymonadaceae</taxon>
        <taxon>Persicimonas</taxon>
    </lineage>
</organism>
<sequence length="482" mass="53695">MRKYFVFLAAASLLAACGGESTEDKELVIDTDAGTDTSVEHEGPTFPEVWGAPVLEDENPATDIVEVTLRAEEKTVTLADGLDVDMYTYNGSFPGPILQAQVGQTVIVHFENALPEETTVHWHGLRIPDEMDGNPRIQNPVQPGESFTYEFVVEDAASYWYHPHVRENEQIEKGLYGLFIVHGEDEPEFDRERFLTIDDILIDQNGDLPPFLQSHPEIMHGRSGNALLNNGSLDVVSFSVDQNDVERWRLVNPANARTMKLELEGASWRVIGTDGGLLPEPYETDRIVLPVGQRFDVEVVYDQPGTVTLNSMVLVRNDAGEIVEEAFPIYEAEVAASDAEPRTVELPEVTLPTAEPTRSETIEFDVGQDTFGNTVWMLNGKAHSNDPLFTFGYGEVVRIKLRNNAGPEHPFHLHGNFFTVVNDGRAWTNQPGLKDTVLVPGMDEVEIIAYFDNPGQWMAHCHILEHAKLGMMSEIIVEDPAE</sequence>
<dbReference type="InterPro" id="IPR011707">
    <property type="entry name" value="Cu-oxidase-like_N"/>
</dbReference>
<keyword evidence="7" id="KW-1185">Reference proteome</keyword>
<dbReference type="Pfam" id="PF07732">
    <property type="entry name" value="Cu-oxidase_3"/>
    <property type="match status" value="1"/>
</dbReference>
<proteinExistence type="predicted"/>
<evidence type="ECO:0000313" key="6">
    <source>
        <dbReference type="EMBL" id="QDG49617.1"/>
    </source>
</evidence>
<dbReference type="GO" id="GO:0016491">
    <property type="term" value="F:oxidoreductase activity"/>
    <property type="evidence" value="ECO:0007669"/>
    <property type="project" value="UniProtKB-KW"/>
</dbReference>
<dbReference type="InterPro" id="IPR001117">
    <property type="entry name" value="Cu-oxidase_2nd"/>
</dbReference>
<feature type="domain" description="Plastocyanin-like" evidence="5">
    <location>
        <begin position="72"/>
        <end position="184"/>
    </location>
</feature>
<name>A0A4Y6PNN3_PERCE</name>
<dbReference type="GO" id="GO:0005507">
    <property type="term" value="F:copper ion binding"/>
    <property type="evidence" value="ECO:0007669"/>
    <property type="project" value="InterPro"/>
</dbReference>
<dbReference type="Proteomes" id="UP000315995">
    <property type="component" value="Chromosome"/>
</dbReference>
<evidence type="ECO:0000256" key="1">
    <source>
        <dbReference type="ARBA" id="ARBA00022723"/>
    </source>
</evidence>